<keyword evidence="2" id="KW-1185">Reference proteome</keyword>
<protein>
    <submittedName>
        <fullName evidence="1">Uncharacterized protein</fullName>
    </submittedName>
</protein>
<gene>
    <name evidence="1" type="ORF">WDK88_09190</name>
</gene>
<evidence type="ECO:0000313" key="2">
    <source>
        <dbReference type="Proteomes" id="UP001432046"/>
    </source>
</evidence>
<sequence length="68" mass="6937">MAFTGAGGEHDPHMAGVLLVFGGALQVRISQSGEADSAVEGGFAPGVTRWNLKNRVAASASNRIGLDL</sequence>
<evidence type="ECO:0000313" key="1">
    <source>
        <dbReference type="EMBL" id="WXC81757.1"/>
    </source>
</evidence>
<dbReference type="EMBL" id="CP147711">
    <property type="protein sequence ID" value="WXC81757.1"/>
    <property type="molecule type" value="Genomic_DNA"/>
</dbReference>
<dbReference type="Proteomes" id="UP001432046">
    <property type="component" value="Chromosome"/>
</dbReference>
<accession>A0ABZ2P3F5</accession>
<reference evidence="1" key="1">
    <citation type="journal article" date="2021" name="Int. J. Syst. Evol. Microbiol.">
        <title>Bradyrhizobium septentrionale sp. nov. (sv. septentrionale) and Bradyrhizobium quebecense sp. nov. (sv. septentrionale) associated with legumes native to Canada possess rearranged symbiosis genes and numerous insertion sequences.</title>
        <authorList>
            <person name="Bromfield E.S.P."/>
            <person name="Cloutier S."/>
        </authorList>
    </citation>
    <scope>NUCLEOTIDE SEQUENCE</scope>
    <source>
        <strain evidence="1">5S5</strain>
    </source>
</reference>
<name>A0ABZ2P3F5_9BRAD</name>
<dbReference type="RefSeq" id="WP_338821947.1">
    <property type="nucleotide sequence ID" value="NZ_CP147708.1"/>
</dbReference>
<reference evidence="1" key="2">
    <citation type="submission" date="2024-03" db="EMBL/GenBank/DDBJ databases">
        <authorList>
            <person name="Bromfield E.S.P."/>
            <person name="Cloutier S."/>
        </authorList>
    </citation>
    <scope>NUCLEOTIDE SEQUENCE</scope>
    <source>
        <strain evidence="1">5S5</strain>
    </source>
</reference>
<organism evidence="1 2">
    <name type="scientific">Bradyrhizobium septentrionale</name>
    <dbReference type="NCBI Taxonomy" id="1404411"/>
    <lineage>
        <taxon>Bacteria</taxon>
        <taxon>Pseudomonadati</taxon>
        <taxon>Pseudomonadota</taxon>
        <taxon>Alphaproteobacteria</taxon>
        <taxon>Hyphomicrobiales</taxon>
        <taxon>Nitrobacteraceae</taxon>
        <taxon>Bradyrhizobium</taxon>
    </lineage>
</organism>
<proteinExistence type="predicted"/>